<keyword evidence="4 8" id="KW-0812">Transmembrane</keyword>
<comment type="function">
    <text evidence="8">Essential component of the vacuolar proton pump (V-ATPase), a multimeric enzyme that catalyzes the translocation of protons across the membranes. Required for assembly and activity of the V-ATPase.</text>
</comment>
<evidence type="ECO:0000313" key="9">
    <source>
        <dbReference type="EMBL" id="OAQ65553.1"/>
    </source>
</evidence>
<protein>
    <recommendedName>
        <fullName evidence="8">V-type proton ATPase subunit a</fullName>
    </recommendedName>
</protein>
<evidence type="ECO:0000256" key="2">
    <source>
        <dbReference type="ARBA" id="ARBA00009904"/>
    </source>
</evidence>
<reference evidence="9 10" key="1">
    <citation type="submission" date="2016-01" db="EMBL/GenBank/DDBJ databases">
        <title>Biosynthesis of antibiotic leucinostatins and their inhibition on Phytophthora in bio-control Purpureocillium lilacinum.</title>
        <authorList>
            <person name="Wang G."/>
            <person name="Liu Z."/>
            <person name="Lin R."/>
            <person name="Li E."/>
            <person name="Mao Z."/>
            <person name="Ling J."/>
            <person name="Yin W."/>
            <person name="Xie B."/>
        </authorList>
    </citation>
    <scope>NUCLEOTIDE SEQUENCE [LARGE SCALE GENOMIC DNA]</scope>
    <source>
        <strain evidence="9">PLBJ-1</strain>
    </source>
</reference>
<feature type="transmembrane region" description="Helical" evidence="8">
    <location>
        <begin position="543"/>
        <end position="564"/>
    </location>
</feature>
<evidence type="ECO:0000256" key="1">
    <source>
        <dbReference type="ARBA" id="ARBA00004141"/>
    </source>
</evidence>
<proteinExistence type="inferred from homology"/>
<comment type="similarity">
    <text evidence="2 8">Belongs to the V-ATPase 116 kDa subunit family.</text>
</comment>
<sequence length="631" mass="71741">MTPPQDASFRSAEMILVRLYMATETRREVVMALGDLGSCQFCDLNEQVITSQRPFTPQIRRLHGVQQRLQYFFEQIEKTGIEAPKRYADPTTLPRSSPTEIDDLAERTEELKRHHLNSTTLRNSAEVPLLSDVEQDGVDLEVGTSLYAVSAGFVAGAISRHRVIVLERILWRTLRGNLYMEQSAISAASIDAAHEDFMERSVFFVVAQGKDNLAKVRKISESMGARVYDIRETHALRCAQINQANDSLDDIRSVLHSTKANLAAELDHISHLLPTWAALIEREKAVYAALNQFSFPRTGQIFFAEAWCPRNDLHLITSALQSAPQRRTSSTPVIIEIRSDNKPPTYVKTSKYTEGFQALVAAYGTATYQEINPTVPTIVTLPFLFAVMFGDLGHAIVMLLAALTIIYWEKPLARIRFEPFAILFYGRYILLAMAIFSIFSGLIYNEIFSKPITLFDSAWSFKSLKGWQKEGSAPATLNDHDYRYPIGVDWAWHRAENNILFSNSYKMKMSIILGWCHMTYSLCLALVNAMFFKKHIDIWGSFLPRMIFFQAIFGYLVICIVYKWSVDWLGTDVQPPSLLNMLIYMFLKPGDLDGRLYAGQEYVQVFLIILAFAQIPVLLFVDLMSMGLRYT</sequence>
<evidence type="ECO:0000256" key="4">
    <source>
        <dbReference type="ARBA" id="ARBA00022692"/>
    </source>
</evidence>
<keyword evidence="7 8" id="KW-0472">Membrane</keyword>
<comment type="caution">
    <text evidence="9">The sequence shown here is derived from an EMBL/GenBank/DDBJ whole genome shotgun (WGS) entry which is preliminary data.</text>
</comment>
<dbReference type="GO" id="GO:0051117">
    <property type="term" value="F:ATPase binding"/>
    <property type="evidence" value="ECO:0007669"/>
    <property type="project" value="TreeGrafter"/>
</dbReference>
<dbReference type="PANTHER" id="PTHR11629:SF63">
    <property type="entry name" value="V-TYPE PROTON ATPASE SUBUNIT A"/>
    <property type="match status" value="1"/>
</dbReference>
<dbReference type="InterPro" id="IPR002490">
    <property type="entry name" value="V-ATPase_116kDa_su"/>
</dbReference>
<organism evidence="9 10">
    <name type="scientific">Purpureocillium lilacinum</name>
    <name type="common">Paecilomyces lilacinus</name>
    <dbReference type="NCBI Taxonomy" id="33203"/>
    <lineage>
        <taxon>Eukaryota</taxon>
        <taxon>Fungi</taxon>
        <taxon>Dikarya</taxon>
        <taxon>Ascomycota</taxon>
        <taxon>Pezizomycotina</taxon>
        <taxon>Sordariomycetes</taxon>
        <taxon>Hypocreomycetidae</taxon>
        <taxon>Hypocreales</taxon>
        <taxon>Ophiocordycipitaceae</taxon>
        <taxon>Purpureocillium</taxon>
    </lineage>
</organism>
<dbReference type="Proteomes" id="UP000078240">
    <property type="component" value="Unassembled WGS sequence"/>
</dbReference>
<dbReference type="GO" id="GO:0046961">
    <property type="term" value="F:proton-transporting ATPase activity, rotational mechanism"/>
    <property type="evidence" value="ECO:0007669"/>
    <property type="project" value="InterPro"/>
</dbReference>
<dbReference type="PANTHER" id="PTHR11629">
    <property type="entry name" value="VACUOLAR PROTON ATPASES"/>
    <property type="match status" value="1"/>
</dbReference>
<keyword evidence="6 8" id="KW-0406">Ion transport</keyword>
<dbReference type="GO" id="GO:0033179">
    <property type="term" value="C:proton-transporting V-type ATPase, V0 domain"/>
    <property type="evidence" value="ECO:0007669"/>
    <property type="project" value="InterPro"/>
</dbReference>
<gene>
    <name evidence="9" type="ORF">VFPBJ_11183</name>
</gene>
<name>A0A179FKI1_PURLI</name>
<evidence type="ECO:0000313" key="10">
    <source>
        <dbReference type="Proteomes" id="UP000078240"/>
    </source>
</evidence>
<keyword evidence="3 8" id="KW-0813">Transport</keyword>
<accession>A0A179FKI1</accession>
<keyword evidence="5 8" id="KW-1133">Transmembrane helix</keyword>
<feature type="transmembrane region" description="Helical" evidence="8">
    <location>
        <begin position="383"/>
        <end position="408"/>
    </location>
</feature>
<keyword evidence="8" id="KW-0375">Hydrogen ion transport</keyword>
<feature type="transmembrane region" description="Helical" evidence="8">
    <location>
        <begin position="420"/>
        <end position="444"/>
    </location>
</feature>
<dbReference type="GO" id="GO:0016471">
    <property type="term" value="C:vacuolar proton-transporting V-type ATPase complex"/>
    <property type="evidence" value="ECO:0007669"/>
    <property type="project" value="TreeGrafter"/>
</dbReference>
<dbReference type="EMBL" id="LSBH01000015">
    <property type="protein sequence ID" value="OAQ65553.1"/>
    <property type="molecule type" value="Genomic_DNA"/>
</dbReference>
<evidence type="ECO:0000256" key="3">
    <source>
        <dbReference type="ARBA" id="ARBA00022448"/>
    </source>
</evidence>
<comment type="subcellular location">
    <subcellularLocation>
        <location evidence="1">Membrane</location>
        <topology evidence="1">Multi-pass membrane protein</topology>
    </subcellularLocation>
</comment>
<feature type="transmembrane region" description="Helical" evidence="8">
    <location>
        <begin position="602"/>
        <end position="621"/>
    </location>
</feature>
<evidence type="ECO:0000256" key="8">
    <source>
        <dbReference type="RuleBase" id="RU361189"/>
    </source>
</evidence>
<evidence type="ECO:0000256" key="5">
    <source>
        <dbReference type="ARBA" id="ARBA00022989"/>
    </source>
</evidence>
<dbReference type="GO" id="GO:0000329">
    <property type="term" value="C:fungal-type vacuole membrane"/>
    <property type="evidence" value="ECO:0007669"/>
    <property type="project" value="TreeGrafter"/>
</dbReference>
<feature type="transmembrane region" description="Helical" evidence="8">
    <location>
        <begin position="511"/>
        <end position="531"/>
    </location>
</feature>
<dbReference type="GO" id="GO:0007035">
    <property type="term" value="P:vacuolar acidification"/>
    <property type="evidence" value="ECO:0007669"/>
    <property type="project" value="TreeGrafter"/>
</dbReference>
<evidence type="ECO:0000256" key="6">
    <source>
        <dbReference type="ARBA" id="ARBA00023065"/>
    </source>
</evidence>
<evidence type="ECO:0000256" key="7">
    <source>
        <dbReference type="ARBA" id="ARBA00023136"/>
    </source>
</evidence>
<dbReference type="Pfam" id="PF01496">
    <property type="entry name" value="V_ATPase_I"/>
    <property type="match status" value="2"/>
</dbReference>
<dbReference type="AlphaFoldDB" id="A0A179FKI1"/>